<keyword evidence="15" id="KW-1185">Reference proteome</keyword>
<comment type="catalytic activity">
    <reaction evidence="8">
        <text>tRNA(Gln) + L-glutamine + ATP = L-glutaminyl-tRNA(Gln) + AMP + diphosphate</text>
        <dbReference type="Rhea" id="RHEA:20121"/>
        <dbReference type="Rhea" id="RHEA-COMP:9662"/>
        <dbReference type="Rhea" id="RHEA-COMP:9681"/>
        <dbReference type="ChEBI" id="CHEBI:30616"/>
        <dbReference type="ChEBI" id="CHEBI:33019"/>
        <dbReference type="ChEBI" id="CHEBI:58359"/>
        <dbReference type="ChEBI" id="CHEBI:78442"/>
        <dbReference type="ChEBI" id="CHEBI:78521"/>
        <dbReference type="ChEBI" id="CHEBI:456215"/>
        <dbReference type="EC" id="6.1.1.18"/>
    </reaction>
</comment>
<accession>A0A9P4SH84</accession>
<dbReference type="GO" id="GO:0006425">
    <property type="term" value="P:glutaminyl-tRNA aminoacylation"/>
    <property type="evidence" value="ECO:0007669"/>
    <property type="project" value="InterPro"/>
</dbReference>
<evidence type="ECO:0000313" key="15">
    <source>
        <dbReference type="Proteomes" id="UP000799429"/>
    </source>
</evidence>
<evidence type="ECO:0000256" key="8">
    <source>
        <dbReference type="ARBA" id="ARBA00048270"/>
    </source>
</evidence>
<keyword evidence="4 9" id="KW-0547">Nucleotide-binding</keyword>
<dbReference type="InterPro" id="IPR011035">
    <property type="entry name" value="Ribosomal_bL25/Gln-tRNA_synth"/>
</dbReference>
<keyword evidence="6 9" id="KW-0648">Protein biosynthesis</keyword>
<dbReference type="PRINTS" id="PR00987">
    <property type="entry name" value="TRNASYNTHGLU"/>
</dbReference>
<evidence type="ECO:0000313" key="14">
    <source>
        <dbReference type="EMBL" id="KAF2842618.1"/>
    </source>
</evidence>
<evidence type="ECO:0000256" key="10">
    <source>
        <dbReference type="SAM" id="MobiDB-lite"/>
    </source>
</evidence>
<keyword evidence="7 9" id="KW-0030">Aminoacyl-tRNA synthetase</keyword>
<dbReference type="GO" id="GO:0005829">
    <property type="term" value="C:cytosol"/>
    <property type="evidence" value="ECO:0007669"/>
    <property type="project" value="TreeGrafter"/>
</dbReference>
<sequence>MEQVKDAVAEVPKISKNAAAKAAKKAEKAKKKAELALRPKEAPTSTPSNNAPPVSIFETGWLKRVKDEKAGTVRTRFPPEPNGFLHIGHAKAIAVNFGFAKHHGGVCFLRFDDTNPAKEDEIFFTSIKEMVNWLGFEPYQVTHSSDHFDRLYELAEVMIKKDKAYVCHCSRDEVNLQRGGKDNLGTRFACQHRSRPVEESLTKFRAMRDGKYKPGEAHLRMKQSLTDPNEGNPQMWDLGAYRVVEKNYHHRTGDKWRIYPTYDFTHCLCDAFEEISHSLCTTEFFLSRTSYDWELEVLGFKIPKSDEKGPMQREYGRLNVAGTILSKRRIQMLVEGTTVEKKGIDGTTQSVRIPPAVRGWDDPRLFTLVALRRRGIPAQALITFVEELGVTDALTNIQITRFEAVVRKHLERTVPRLMLVLDPIKVVIEDLPEDYTEDLMVPFDPKKPDGDSRSMPLIRTVYIDRSDWRDEDSDDFFRMAPGKVVGLQNTKFPVKVTSFERNSTGRVIEIKATKAEGQKPKAYIHWVAATAPTVTVRLYNSLFKSEEPNALDWKEGGWASDINPDSEIVLPNARIEQVFEKLSADREEQIKGGSDNLLRFQAIRTGYFCVDLDTSNGMVLNQIVSLKEDAGKGKS</sequence>
<dbReference type="NCBIfam" id="TIGR00440">
    <property type="entry name" value="glnS"/>
    <property type="match status" value="1"/>
</dbReference>
<dbReference type="PANTHER" id="PTHR43097:SF4">
    <property type="entry name" value="GLUTAMINE--TRNA LIGASE"/>
    <property type="match status" value="1"/>
</dbReference>
<reference evidence="14" key="1">
    <citation type="journal article" date="2020" name="Stud. Mycol.">
        <title>101 Dothideomycetes genomes: a test case for predicting lifestyles and emergence of pathogens.</title>
        <authorList>
            <person name="Haridas S."/>
            <person name="Albert R."/>
            <person name="Binder M."/>
            <person name="Bloem J."/>
            <person name="Labutti K."/>
            <person name="Salamov A."/>
            <person name="Andreopoulos B."/>
            <person name="Baker S."/>
            <person name="Barry K."/>
            <person name="Bills G."/>
            <person name="Bluhm B."/>
            <person name="Cannon C."/>
            <person name="Castanera R."/>
            <person name="Culley D."/>
            <person name="Daum C."/>
            <person name="Ezra D."/>
            <person name="Gonzalez J."/>
            <person name="Henrissat B."/>
            <person name="Kuo A."/>
            <person name="Liang C."/>
            <person name="Lipzen A."/>
            <person name="Lutzoni F."/>
            <person name="Magnuson J."/>
            <person name="Mondo S."/>
            <person name="Nolan M."/>
            <person name="Ohm R."/>
            <person name="Pangilinan J."/>
            <person name="Park H.-J."/>
            <person name="Ramirez L."/>
            <person name="Alfaro M."/>
            <person name="Sun H."/>
            <person name="Tritt A."/>
            <person name="Yoshinaga Y."/>
            <person name="Zwiers L.-H."/>
            <person name="Turgeon B."/>
            <person name="Goodwin S."/>
            <person name="Spatafora J."/>
            <person name="Crous P."/>
            <person name="Grigoriev I."/>
        </authorList>
    </citation>
    <scope>NUCLEOTIDE SEQUENCE</scope>
    <source>
        <strain evidence="14">CBS 101060</strain>
    </source>
</reference>
<dbReference type="OrthoDB" id="10250478at2759"/>
<evidence type="ECO:0000259" key="11">
    <source>
        <dbReference type="Pfam" id="PF00749"/>
    </source>
</evidence>
<dbReference type="InterPro" id="IPR020056">
    <property type="entry name" value="Rbsml_bL25/Gln-tRNA_synth_N"/>
</dbReference>
<keyword evidence="5 9" id="KW-0067">ATP-binding</keyword>
<feature type="domain" description="tRNA synthetases class I (E and Q) anti-codon binding" evidence="13">
    <location>
        <begin position="524"/>
        <end position="611"/>
    </location>
</feature>
<dbReference type="FunFam" id="2.40.240.10:FF:000007">
    <property type="entry name" value="Glutamine--tRNA ligase"/>
    <property type="match status" value="1"/>
</dbReference>
<evidence type="ECO:0000256" key="3">
    <source>
        <dbReference type="ARBA" id="ARBA00022598"/>
    </source>
</evidence>
<dbReference type="InterPro" id="IPR000924">
    <property type="entry name" value="Glu/Gln-tRNA-synth"/>
</dbReference>
<keyword evidence="3 9" id="KW-0436">Ligase</keyword>
<dbReference type="Gene3D" id="2.40.240.10">
    <property type="entry name" value="Ribosomal Protein L25, Chain P"/>
    <property type="match status" value="2"/>
</dbReference>
<evidence type="ECO:0000259" key="13">
    <source>
        <dbReference type="Pfam" id="PF20974"/>
    </source>
</evidence>
<dbReference type="EMBL" id="MU006089">
    <property type="protein sequence ID" value="KAF2842618.1"/>
    <property type="molecule type" value="Genomic_DNA"/>
</dbReference>
<evidence type="ECO:0000256" key="2">
    <source>
        <dbReference type="ARBA" id="ARBA00012836"/>
    </source>
</evidence>
<dbReference type="InterPro" id="IPR004514">
    <property type="entry name" value="Gln-tRNA-synth"/>
</dbReference>
<dbReference type="GO" id="GO:0005524">
    <property type="term" value="F:ATP binding"/>
    <property type="evidence" value="ECO:0007669"/>
    <property type="project" value="UniProtKB-KW"/>
</dbReference>
<name>A0A9P4SH84_9PEZI</name>
<dbReference type="Pfam" id="PF00749">
    <property type="entry name" value="tRNA-synt_1c"/>
    <property type="match status" value="1"/>
</dbReference>
<dbReference type="Pfam" id="PF20974">
    <property type="entry name" value="tRNA-synt_1c_C2"/>
    <property type="match status" value="1"/>
</dbReference>
<evidence type="ECO:0000256" key="1">
    <source>
        <dbReference type="ARBA" id="ARBA00005594"/>
    </source>
</evidence>
<feature type="domain" description="Glutamyl/glutaminyl-tRNA synthetase class Ib catalytic" evidence="11">
    <location>
        <begin position="73"/>
        <end position="411"/>
    </location>
</feature>
<dbReference type="Pfam" id="PF03950">
    <property type="entry name" value="tRNA-synt_1c_C"/>
    <property type="match status" value="1"/>
</dbReference>
<organism evidence="14 15">
    <name type="scientific">Patellaria atrata CBS 101060</name>
    <dbReference type="NCBI Taxonomy" id="1346257"/>
    <lineage>
        <taxon>Eukaryota</taxon>
        <taxon>Fungi</taxon>
        <taxon>Dikarya</taxon>
        <taxon>Ascomycota</taxon>
        <taxon>Pezizomycotina</taxon>
        <taxon>Dothideomycetes</taxon>
        <taxon>Dothideomycetes incertae sedis</taxon>
        <taxon>Patellariales</taxon>
        <taxon>Patellariaceae</taxon>
        <taxon>Patellaria</taxon>
    </lineage>
</organism>
<comment type="similarity">
    <text evidence="1 9">Belongs to the class-I aminoacyl-tRNA synthetase family.</text>
</comment>
<evidence type="ECO:0000259" key="12">
    <source>
        <dbReference type="Pfam" id="PF03950"/>
    </source>
</evidence>
<protein>
    <recommendedName>
        <fullName evidence="2">glutamine--tRNA ligase</fullName>
        <ecNumber evidence="2">6.1.1.18</ecNumber>
    </recommendedName>
</protein>
<feature type="region of interest" description="Disordered" evidence="10">
    <location>
        <begin position="17"/>
        <end position="54"/>
    </location>
</feature>
<dbReference type="EC" id="6.1.1.18" evidence="2"/>
<evidence type="ECO:0000256" key="9">
    <source>
        <dbReference type="RuleBase" id="RU363037"/>
    </source>
</evidence>
<feature type="domain" description="Glutamyl/glutaminyl-tRNA synthetase class Ib anti-codon binding" evidence="12">
    <location>
        <begin position="415"/>
        <end position="513"/>
    </location>
</feature>
<evidence type="ECO:0000256" key="7">
    <source>
        <dbReference type="ARBA" id="ARBA00023146"/>
    </source>
</evidence>
<dbReference type="InterPro" id="IPR001412">
    <property type="entry name" value="aa-tRNA-synth_I_CS"/>
</dbReference>
<dbReference type="InterPro" id="IPR050132">
    <property type="entry name" value="Gln/Glu-tRNA_Ligase"/>
</dbReference>
<dbReference type="SUPFAM" id="SSF50715">
    <property type="entry name" value="Ribosomal protein L25-like"/>
    <property type="match status" value="1"/>
</dbReference>
<dbReference type="InterPro" id="IPR020059">
    <property type="entry name" value="Glu/Gln-tRNA-synth_Ib_codon-bd"/>
</dbReference>
<comment type="caution">
    <text evidence="14">The sequence shown here is derived from an EMBL/GenBank/DDBJ whole genome shotgun (WGS) entry which is preliminary data.</text>
</comment>
<dbReference type="GO" id="GO:0004819">
    <property type="term" value="F:glutamine-tRNA ligase activity"/>
    <property type="evidence" value="ECO:0007669"/>
    <property type="project" value="UniProtKB-EC"/>
</dbReference>
<dbReference type="PANTHER" id="PTHR43097">
    <property type="entry name" value="GLUTAMINE-TRNA LIGASE"/>
    <property type="match status" value="1"/>
</dbReference>
<evidence type="ECO:0000256" key="4">
    <source>
        <dbReference type="ARBA" id="ARBA00022741"/>
    </source>
</evidence>
<gene>
    <name evidence="14" type="ORF">M501DRAFT_1053437</name>
</gene>
<dbReference type="Gene3D" id="3.40.50.620">
    <property type="entry name" value="HUPs"/>
    <property type="match status" value="1"/>
</dbReference>
<evidence type="ECO:0000256" key="5">
    <source>
        <dbReference type="ARBA" id="ARBA00022840"/>
    </source>
</evidence>
<dbReference type="InterPro" id="IPR049437">
    <property type="entry name" value="tRNA-synt_1c_C2"/>
</dbReference>
<feature type="compositionally biased region" description="Polar residues" evidence="10">
    <location>
        <begin position="43"/>
        <end position="52"/>
    </location>
</feature>
<dbReference type="AlphaFoldDB" id="A0A9P4SH84"/>
<feature type="compositionally biased region" description="Basic and acidic residues" evidence="10">
    <location>
        <begin position="32"/>
        <end position="41"/>
    </location>
</feature>
<dbReference type="InterPro" id="IPR014729">
    <property type="entry name" value="Rossmann-like_a/b/a_fold"/>
</dbReference>
<dbReference type="Proteomes" id="UP000799429">
    <property type="component" value="Unassembled WGS sequence"/>
</dbReference>
<dbReference type="SUPFAM" id="SSF52374">
    <property type="entry name" value="Nucleotidylyl transferase"/>
    <property type="match status" value="1"/>
</dbReference>
<dbReference type="FunFam" id="3.40.50.620:FF:000037">
    <property type="entry name" value="Glutamine--tRNA ligase cytoplasmic"/>
    <property type="match status" value="1"/>
</dbReference>
<proteinExistence type="inferred from homology"/>
<dbReference type="InterPro" id="IPR020058">
    <property type="entry name" value="Glu/Gln-tRNA-synth_Ib_cat-dom"/>
</dbReference>
<evidence type="ECO:0000256" key="6">
    <source>
        <dbReference type="ARBA" id="ARBA00022917"/>
    </source>
</evidence>
<dbReference type="PROSITE" id="PS00178">
    <property type="entry name" value="AA_TRNA_LIGASE_I"/>
    <property type="match status" value="1"/>
</dbReference>